<evidence type="ECO:0000313" key="6">
    <source>
        <dbReference type="EMBL" id="KRM73148.1"/>
    </source>
</evidence>
<reference evidence="6 7" key="1">
    <citation type="journal article" date="2015" name="Genome Announc.">
        <title>Expanding the biotechnology potential of lactobacilli through comparative genomics of 213 strains and associated genera.</title>
        <authorList>
            <person name="Sun Z."/>
            <person name="Harris H.M."/>
            <person name="McCann A."/>
            <person name="Guo C."/>
            <person name="Argimon S."/>
            <person name="Zhang W."/>
            <person name="Yang X."/>
            <person name="Jeffery I.B."/>
            <person name="Cooney J.C."/>
            <person name="Kagawa T.F."/>
            <person name="Liu W."/>
            <person name="Song Y."/>
            <person name="Salvetti E."/>
            <person name="Wrobel A."/>
            <person name="Rasinkangas P."/>
            <person name="Parkhill J."/>
            <person name="Rea M.C."/>
            <person name="O'Sullivan O."/>
            <person name="Ritari J."/>
            <person name="Douillard F.P."/>
            <person name="Paul Ross R."/>
            <person name="Yang R."/>
            <person name="Briner A.E."/>
            <person name="Felis G.E."/>
            <person name="de Vos W.M."/>
            <person name="Barrangou R."/>
            <person name="Klaenhammer T.R."/>
            <person name="Caufield P.W."/>
            <person name="Cui Y."/>
            <person name="Zhang H."/>
            <person name="O'Toole P.W."/>
        </authorList>
    </citation>
    <scope>NUCLEOTIDE SEQUENCE [LARGE SCALE GENOMIC DNA]</scope>
    <source>
        <strain evidence="6 7">DSM 20452</strain>
    </source>
</reference>
<proteinExistence type="predicted"/>
<keyword evidence="3 6" id="KW-0067">ATP-binding</keyword>
<keyword evidence="4" id="KW-0175">Coiled coil</keyword>
<evidence type="ECO:0000256" key="1">
    <source>
        <dbReference type="ARBA" id="ARBA00022737"/>
    </source>
</evidence>
<evidence type="ECO:0000256" key="2">
    <source>
        <dbReference type="ARBA" id="ARBA00022741"/>
    </source>
</evidence>
<keyword evidence="2" id="KW-0547">Nucleotide-binding</keyword>
<dbReference type="Pfam" id="PF00005">
    <property type="entry name" value="ABC_tran"/>
    <property type="match status" value="2"/>
</dbReference>
<evidence type="ECO:0000313" key="7">
    <source>
        <dbReference type="Proteomes" id="UP000051612"/>
    </source>
</evidence>
<dbReference type="InterPro" id="IPR051309">
    <property type="entry name" value="ABCF_ATPase"/>
</dbReference>
<dbReference type="FunFam" id="3.40.50.300:FF:000309">
    <property type="entry name" value="ABC transporter ATP-binding protein"/>
    <property type="match status" value="1"/>
</dbReference>
<dbReference type="PATRIC" id="fig|1423772.3.peg.1260"/>
<dbReference type="InterPro" id="IPR017871">
    <property type="entry name" value="ABC_transporter-like_CS"/>
</dbReference>
<feature type="domain" description="ABC transporter" evidence="5">
    <location>
        <begin position="331"/>
        <end position="545"/>
    </location>
</feature>
<comment type="caution">
    <text evidence="6">The sequence shown here is derived from an EMBL/GenBank/DDBJ whole genome shotgun (WGS) entry which is preliminary data.</text>
</comment>
<dbReference type="Gene3D" id="1.10.287.380">
    <property type="entry name" value="Valyl-tRNA synthetase, C-terminal domain"/>
    <property type="match status" value="1"/>
</dbReference>
<dbReference type="PROSITE" id="PS00211">
    <property type="entry name" value="ABC_TRANSPORTER_1"/>
    <property type="match status" value="1"/>
</dbReference>
<dbReference type="GO" id="GO:0016887">
    <property type="term" value="F:ATP hydrolysis activity"/>
    <property type="evidence" value="ECO:0007669"/>
    <property type="project" value="InterPro"/>
</dbReference>
<gene>
    <name evidence="6" type="ORF">FC48_GL001173</name>
</gene>
<dbReference type="Gene3D" id="3.40.50.300">
    <property type="entry name" value="P-loop containing nucleotide triphosphate hydrolases"/>
    <property type="match status" value="2"/>
</dbReference>
<dbReference type="InterPro" id="IPR003593">
    <property type="entry name" value="AAA+_ATPase"/>
</dbReference>
<keyword evidence="1" id="KW-0677">Repeat</keyword>
<dbReference type="Pfam" id="PF16326">
    <property type="entry name" value="ABC_tran_CTD"/>
    <property type="match status" value="1"/>
</dbReference>
<name>A0A0R2BBF6_9LACO</name>
<dbReference type="GO" id="GO:0003677">
    <property type="term" value="F:DNA binding"/>
    <property type="evidence" value="ECO:0007669"/>
    <property type="project" value="InterPro"/>
</dbReference>
<dbReference type="Pfam" id="PF12848">
    <property type="entry name" value="ABC_tran_Xtn"/>
    <property type="match status" value="1"/>
</dbReference>
<dbReference type="RefSeq" id="WP_056959878.1">
    <property type="nucleotide sequence ID" value="NZ_AYYN01000152.1"/>
</dbReference>
<dbReference type="InterPro" id="IPR032781">
    <property type="entry name" value="ABC_tran_Xtn"/>
</dbReference>
<evidence type="ECO:0000256" key="3">
    <source>
        <dbReference type="ARBA" id="ARBA00022840"/>
    </source>
</evidence>
<protein>
    <submittedName>
        <fullName evidence="6">ABC transporter, ATP-binding protein</fullName>
    </submittedName>
</protein>
<dbReference type="SUPFAM" id="SSF52540">
    <property type="entry name" value="P-loop containing nucleoside triphosphate hydrolases"/>
    <property type="match status" value="2"/>
</dbReference>
<dbReference type="Proteomes" id="UP000051612">
    <property type="component" value="Unassembled WGS sequence"/>
</dbReference>
<evidence type="ECO:0000259" key="5">
    <source>
        <dbReference type="PROSITE" id="PS50893"/>
    </source>
</evidence>
<dbReference type="PANTHER" id="PTHR42855">
    <property type="entry name" value="ABC TRANSPORTER ATP-BINDING SUBUNIT"/>
    <property type="match status" value="1"/>
</dbReference>
<dbReference type="InterPro" id="IPR032524">
    <property type="entry name" value="ABC_tran_C"/>
</dbReference>
<dbReference type="AlphaFoldDB" id="A0A0R2BBF6"/>
<accession>A0A0R2BBF6</accession>
<dbReference type="InterPro" id="IPR027417">
    <property type="entry name" value="P-loop_NTPase"/>
</dbReference>
<dbReference type="EMBL" id="AYYN01000152">
    <property type="protein sequence ID" value="KRM73148.1"/>
    <property type="molecule type" value="Genomic_DNA"/>
</dbReference>
<dbReference type="PROSITE" id="PS50893">
    <property type="entry name" value="ABC_TRANSPORTER_2"/>
    <property type="match status" value="2"/>
</dbReference>
<dbReference type="CDD" id="cd03221">
    <property type="entry name" value="ABCF_EF-3"/>
    <property type="match status" value="2"/>
</dbReference>
<dbReference type="GO" id="GO:0005524">
    <property type="term" value="F:ATP binding"/>
    <property type="evidence" value="ECO:0007669"/>
    <property type="project" value="UniProtKB-KW"/>
</dbReference>
<dbReference type="InterPro" id="IPR003439">
    <property type="entry name" value="ABC_transporter-like_ATP-bd"/>
</dbReference>
<dbReference type="SMART" id="SM00382">
    <property type="entry name" value="AAA"/>
    <property type="match status" value="2"/>
</dbReference>
<feature type="coiled-coil region" evidence="4">
    <location>
        <begin position="570"/>
        <end position="637"/>
    </location>
</feature>
<dbReference type="PANTHER" id="PTHR42855:SF2">
    <property type="entry name" value="DRUG RESISTANCE ABC TRANSPORTER,ATP-BINDING PROTEIN"/>
    <property type="match status" value="1"/>
</dbReference>
<organism evidence="6 7">
    <name type="scientific">Ligilactobacillus murinus DSM 20452 = NBRC 14221</name>
    <dbReference type="NCBI Taxonomy" id="1423772"/>
    <lineage>
        <taxon>Bacteria</taxon>
        <taxon>Bacillati</taxon>
        <taxon>Bacillota</taxon>
        <taxon>Bacilli</taxon>
        <taxon>Lactobacillales</taxon>
        <taxon>Lactobacillaceae</taxon>
        <taxon>Ligilactobacillus</taxon>
    </lineage>
</organism>
<sequence>MILLQAQQVARHFGADVLFENIDLDIQEHSRIALVGKNGAGKSTLLKMIIGQQAPDEGQIVTKKGLTIGYLAQNTGLESDKTIYEEMLSVFDNLRQMEQDLHRLEAKIADPNAEHASKAYQQLLNRYDQLLHDFKEQNGYGYENEIRSVLHGFHFYPADLDRPIASLSGGQKTRLALAKLLLEKRHLLILDEPTNHLDIETLTWLEGYIQNYQGALLIVSHDRYFLDKIVNEVYEITHGKAHYYKGNYSNYITEREKRAQLAWKNYEKQQAEIHKLEDFVNKNLVRASTTKRAQSKRKQLEKMDRLARPEGPEKNMHFRFKAEQESGNVVLTVSDGAIGYDGQIISEPINFELRKRQIFAVVGPNGIGKSTLLKSILGKRPFIKGKATFGTNVHPGYYDQEQHNLHPQKTVLNELWDDHPTTPEKDIRSLLGSFLFSGDDVKKTVHSLSGGEKARLLLTKLAMKHDNFLILDEPTNHLDIDSKEVLEQAIKEFDGTILLVSHDRYFINKVATSVLEIAPTGSTLYLGDYDYYVAKKEEQAELAQAKAKETQAPVVTKKELSAGKQSYAQSKEQQKMERKLTRKVAELEAKVEELDENKTKLEQAMALPENFNDLDKMAKLQAQLETLTTQLAQAETAWENSSLELEIFKSEN</sequence>
<feature type="coiled-coil region" evidence="4">
    <location>
        <begin position="87"/>
        <end position="133"/>
    </location>
</feature>
<feature type="domain" description="ABC transporter" evidence="5">
    <location>
        <begin position="4"/>
        <end position="263"/>
    </location>
</feature>
<evidence type="ECO:0000256" key="4">
    <source>
        <dbReference type="SAM" id="Coils"/>
    </source>
</evidence>
<dbReference type="InterPro" id="IPR037118">
    <property type="entry name" value="Val-tRNA_synth_C_sf"/>
</dbReference>
<dbReference type="FunFam" id="3.40.50.300:FF:000011">
    <property type="entry name" value="Putative ABC transporter ATP-binding component"/>
    <property type="match status" value="1"/>
</dbReference>